<dbReference type="SUPFAM" id="SSF58104">
    <property type="entry name" value="Methyl-accepting chemotaxis protein (MCP) signaling domain"/>
    <property type="match status" value="1"/>
</dbReference>
<dbReference type="SMART" id="SM00283">
    <property type="entry name" value="MA"/>
    <property type="match status" value="1"/>
</dbReference>
<dbReference type="AlphaFoldDB" id="A0AAC9IFS7"/>
<evidence type="ECO:0000259" key="3">
    <source>
        <dbReference type="PROSITE" id="PS50111"/>
    </source>
</evidence>
<dbReference type="GO" id="GO:0007165">
    <property type="term" value="P:signal transduction"/>
    <property type="evidence" value="ECO:0007669"/>
    <property type="project" value="UniProtKB-KW"/>
</dbReference>
<evidence type="ECO:0000313" key="4">
    <source>
        <dbReference type="EMBL" id="AOZ88815.1"/>
    </source>
</evidence>
<dbReference type="EMBL" id="CP017786">
    <property type="protein sequence ID" value="AOZ88815.1"/>
    <property type="molecule type" value="Genomic_DNA"/>
</dbReference>
<name>A0AAC9IFS7_9BACI</name>
<sequence>MSQRIVENIIATLPIVGLAMREQLTFSVLGKEKVLYYQQHGDINLGFKTGDAVDEGFQNFSMLKNGREASFIQVPQEVYGIPLDIVAVPITDETGQVVAVFCVAYDQSNQQRLEHIMTESNQASEKLVAMVQQVAAHSEELQATSEQILQNTKATVENSSKINQVSNLIKGISDQTNLLGLNASIEAARVGEAGAGFGVVATEVRKLSTHAKQATTDIEAALKDVQGSIKGMEEEIAQIVASSEHQAELVSTFTKIIEGLHETNETMKTLADDLVNYQVK</sequence>
<dbReference type="InterPro" id="IPR004089">
    <property type="entry name" value="MCPsignal_dom"/>
</dbReference>
<dbReference type="PANTHER" id="PTHR32089:SF112">
    <property type="entry name" value="LYSOZYME-LIKE PROTEIN-RELATED"/>
    <property type="match status" value="1"/>
</dbReference>
<dbReference type="PROSITE" id="PS50111">
    <property type="entry name" value="CHEMOTAXIS_TRANSDUC_2"/>
    <property type="match status" value="1"/>
</dbReference>
<reference evidence="4 5" key="1">
    <citation type="submission" date="2016-10" db="EMBL/GenBank/DDBJ databases">
        <title>Whole genome sequence of hyper active fibrinolysis bacterium Bacillus pumilus strain VV3 isolated from fermented rice.</title>
        <authorList>
            <person name="Mariadas V.A."/>
            <person name="Vijayaraghavan P."/>
            <person name="Dhandapani V."/>
        </authorList>
    </citation>
    <scope>NUCLEOTIDE SEQUENCE [LARGE SCALE GENOMIC DNA]</scope>
    <source>
        <strain evidence="4 5">VV3</strain>
    </source>
</reference>
<protein>
    <submittedName>
        <fullName evidence="4">Chemotaxis protein</fullName>
    </submittedName>
</protein>
<dbReference type="RefSeq" id="WP_008355604.1">
    <property type="nucleotide sequence ID" value="NZ_AMSH01000004.1"/>
</dbReference>
<dbReference type="Pfam" id="PF00015">
    <property type="entry name" value="MCPsignal"/>
    <property type="match status" value="1"/>
</dbReference>
<dbReference type="Gene3D" id="1.10.287.950">
    <property type="entry name" value="Methyl-accepting chemotaxis protein"/>
    <property type="match status" value="1"/>
</dbReference>
<dbReference type="Proteomes" id="UP000177709">
    <property type="component" value="Chromosome"/>
</dbReference>
<evidence type="ECO:0000313" key="5">
    <source>
        <dbReference type="Proteomes" id="UP000177709"/>
    </source>
</evidence>
<proteinExistence type="predicted"/>
<organism evidence="4 5">
    <name type="scientific">Bacillus xiamenensis</name>
    <dbReference type="NCBI Taxonomy" id="1178537"/>
    <lineage>
        <taxon>Bacteria</taxon>
        <taxon>Bacillati</taxon>
        <taxon>Bacillota</taxon>
        <taxon>Bacilli</taxon>
        <taxon>Bacillales</taxon>
        <taxon>Bacillaceae</taxon>
        <taxon>Bacillus</taxon>
    </lineage>
</organism>
<keyword evidence="1 2" id="KW-0807">Transducer</keyword>
<dbReference type="GO" id="GO:0016020">
    <property type="term" value="C:membrane"/>
    <property type="evidence" value="ECO:0007669"/>
    <property type="project" value="InterPro"/>
</dbReference>
<gene>
    <name evidence="4" type="ORF">BK049_09095</name>
</gene>
<evidence type="ECO:0000256" key="1">
    <source>
        <dbReference type="ARBA" id="ARBA00023224"/>
    </source>
</evidence>
<dbReference type="PANTHER" id="PTHR32089">
    <property type="entry name" value="METHYL-ACCEPTING CHEMOTAXIS PROTEIN MCPB"/>
    <property type="match status" value="1"/>
</dbReference>
<feature type="domain" description="Methyl-accepting transducer" evidence="3">
    <location>
        <begin position="108"/>
        <end position="280"/>
    </location>
</feature>
<dbReference type="KEGG" id="bxi:BK049_09095"/>
<evidence type="ECO:0000256" key="2">
    <source>
        <dbReference type="PROSITE-ProRule" id="PRU00284"/>
    </source>
</evidence>
<accession>A0AAC9IFS7</accession>